<accession>A0A1H1Y4U2</accession>
<organism evidence="1 2">
    <name type="scientific">Actinoplanes derwentensis</name>
    <dbReference type="NCBI Taxonomy" id="113562"/>
    <lineage>
        <taxon>Bacteria</taxon>
        <taxon>Bacillati</taxon>
        <taxon>Actinomycetota</taxon>
        <taxon>Actinomycetes</taxon>
        <taxon>Micromonosporales</taxon>
        <taxon>Micromonosporaceae</taxon>
        <taxon>Actinoplanes</taxon>
    </lineage>
</organism>
<evidence type="ECO:0000313" key="2">
    <source>
        <dbReference type="Proteomes" id="UP000198688"/>
    </source>
</evidence>
<dbReference type="STRING" id="113562.SAMN04489716_2705"/>
<protein>
    <submittedName>
        <fullName evidence="1">5-methylcytosine-specific restriction enzyme subunit McrC</fullName>
    </submittedName>
</protein>
<dbReference type="AlphaFoldDB" id="A0A1H1Y4U2"/>
<name>A0A1H1Y4U2_9ACTN</name>
<dbReference type="OrthoDB" id="5148566at2"/>
<dbReference type="Pfam" id="PF10117">
    <property type="entry name" value="McrBC"/>
    <property type="match status" value="1"/>
</dbReference>
<sequence>MVFPALTAGAARALHGTGAVQVSGALGGNDTVLQARSTVGAVRAGTGDDAVELHVRPKVGVSRLVWLLGHARNQSGWREDDVQVGTDIGVVAAMATMFMARCRRALAAGILHGYQEREEALPGLRGRLREADQMRARPGIPLPLEVRYDDYTIDVPENRVLRTAATQLLAVDGVAPAVRMALTRMTRDLADAALLTPGLRLPVITETRLNRRYWPALHLAQMILQRTSVEDRSGTSSANGFLFDMNRVYEDWLSQALISALEAIGGQGRRQQPLALDHGSRVTMQTDITWWSGAACVAVVDAKYKRLPPAGPRPEDLYQVLAYCTALGLRAGHLVYAAGTPAPAIVVRNAGVRLYSHVVSLADSPEHILDTIDAIAAKIAATVDGAEGQR</sequence>
<dbReference type="PANTHER" id="PTHR38733:SF1">
    <property type="entry name" value="TYPE IV METHYL-DIRECTED RESTRICTION ENZYME ECOKMCRBC"/>
    <property type="match status" value="1"/>
</dbReference>
<evidence type="ECO:0000313" key="1">
    <source>
        <dbReference type="EMBL" id="SDT16405.1"/>
    </source>
</evidence>
<dbReference type="EMBL" id="LT629758">
    <property type="protein sequence ID" value="SDT16405.1"/>
    <property type="molecule type" value="Genomic_DNA"/>
</dbReference>
<dbReference type="PANTHER" id="PTHR38733">
    <property type="entry name" value="PROTEIN MCRC"/>
    <property type="match status" value="1"/>
</dbReference>
<dbReference type="Proteomes" id="UP000198688">
    <property type="component" value="Chromosome I"/>
</dbReference>
<keyword evidence="2" id="KW-1185">Reference proteome</keyword>
<dbReference type="RefSeq" id="WP_157751539.1">
    <property type="nucleotide sequence ID" value="NZ_BOMJ01000036.1"/>
</dbReference>
<dbReference type="REBASE" id="163003">
    <property type="entry name" value="Ade43941McrBCP"/>
</dbReference>
<reference evidence="1 2" key="1">
    <citation type="submission" date="2016-10" db="EMBL/GenBank/DDBJ databases">
        <authorList>
            <person name="de Groot N.N."/>
        </authorList>
    </citation>
    <scope>NUCLEOTIDE SEQUENCE [LARGE SCALE GENOMIC DNA]</scope>
    <source>
        <strain evidence="1 2">DSM 43941</strain>
    </source>
</reference>
<proteinExistence type="predicted"/>
<gene>
    <name evidence="1" type="ORF">SAMN04489716_2705</name>
</gene>
<dbReference type="InterPro" id="IPR019292">
    <property type="entry name" value="McrC"/>
</dbReference>